<proteinExistence type="predicted"/>
<dbReference type="NCBIfam" id="TIGR03590">
    <property type="entry name" value="PseG"/>
    <property type="match status" value="1"/>
</dbReference>
<evidence type="ECO:0008006" key="5">
    <source>
        <dbReference type="Google" id="ProtNLM"/>
    </source>
</evidence>
<evidence type="ECO:0000313" key="4">
    <source>
        <dbReference type="Proteomes" id="UP000029264"/>
    </source>
</evidence>
<feature type="binding site" evidence="2">
    <location>
        <position position="155"/>
    </location>
    <ligand>
        <name>substrate</name>
    </ligand>
</feature>
<accession>A0A094JBB5</accession>
<dbReference type="PANTHER" id="PTHR21015:SF22">
    <property type="entry name" value="GLYCOSYLTRANSFERASE"/>
    <property type="match status" value="1"/>
</dbReference>
<dbReference type="PANTHER" id="PTHR21015">
    <property type="entry name" value="UDP-N-ACETYLGLUCOSAMINE--N-ACETYLMURAMYL-(PENTAPEPTIDE) PYROPHOSPHORYL-UNDECAPRENOL N-ACETYLGLUCOSAMINE TRANSFERASE 1"/>
    <property type="match status" value="1"/>
</dbReference>
<evidence type="ECO:0000313" key="3">
    <source>
        <dbReference type="EMBL" id="KFZ36547.1"/>
    </source>
</evidence>
<dbReference type="Gene3D" id="3.40.50.11190">
    <property type="match status" value="1"/>
</dbReference>
<sequence length="341" mass="37555">MKVVIRADASTSIGTGHLMRCLALAKALSADNQITFICNQLESALAATIRHQGFQLHMLLESLADETLQAKRCLDLLTDDVELLIVDHYQLGASFCRTMRQKCQRVMVIDDLADRTHDCDLLLDQNFLPDMQQRYKHLVPVSCRCLLGPRFVLLRQEFYQEPARQRDRLLVFFGGADEKNLTRRALLAAQELGELAPAIDVVLGAANPWISELSLEFANIPRISWHINCSYMARLMARASLSLGAGGGTHWERAFMGVPSFVITVAENQRATTAYLAELGACRWLGDDTISTADIKAALATAFNAPQELSILAANARKIMPAVAGSSSVIDAIYETVGYGT</sequence>
<dbReference type="GO" id="GO:0016757">
    <property type="term" value="F:glycosyltransferase activity"/>
    <property type="evidence" value="ECO:0007669"/>
    <property type="project" value="TreeGrafter"/>
</dbReference>
<reference evidence="3 4" key="1">
    <citation type="submission" date="2014-06" db="EMBL/GenBank/DDBJ databases">
        <title>Shewanella sp. YQH10.</title>
        <authorList>
            <person name="Liu Y."/>
            <person name="Zeng R."/>
        </authorList>
    </citation>
    <scope>NUCLEOTIDE SEQUENCE [LARGE SCALE GENOMIC DNA]</scope>
    <source>
        <strain evidence="3 4">YQH10</strain>
    </source>
</reference>
<dbReference type="EMBL" id="JPEO01000016">
    <property type="protein sequence ID" value="KFZ36547.1"/>
    <property type="molecule type" value="Genomic_DNA"/>
</dbReference>
<keyword evidence="4" id="KW-1185">Reference proteome</keyword>
<dbReference type="RefSeq" id="WP_037444597.1">
    <property type="nucleotide sequence ID" value="NZ_JPEO01000016.1"/>
</dbReference>
<organism evidence="3 4">
    <name type="scientific">Shewanella mangrovi</name>
    <dbReference type="NCBI Taxonomy" id="1515746"/>
    <lineage>
        <taxon>Bacteria</taxon>
        <taxon>Pseudomonadati</taxon>
        <taxon>Pseudomonadota</taxon>
        <taxon>Gammaproteobacteria</taxon>
        <taxon>Alteromonadales</taxon>
        <taxon>Shewanellaceae</taxon>
        <taxon>Shewanella</taxon>
    </lineage>
</organism>
<dbReference type="Gene3D" id="3.40.50.2000">
    <property type="entry name" value="Glycogen Phosphorylase B"/>
    <property type="match status" value="1"/>
</dbReference>
<dbReference type="SUPFAM" id="SSF53756">
    <property type="entry name" value="UDP-Glycosyltransferase/glycogen phosphorylase"/>
    <property type="match status" value="1"/>
</dbReference>
<protein>
    <recommendedName>
        <fullName evidence="5">UDP-2,4-diacetamido-2,4, 6-trideoxy-beta-L-altropyranose hydrolase</fullName>
    </recommendedName>
</protein>
<gene>
    <name evidence="3" type="ORF">HR45_15550</name>
</gene>
<comment type="caution">
    <text evidence="3">The sequence shown here is derived from an EMBL/GenBank/DDBJ whole genome shotgun (WGS) entry which is preliminary data.</text>
</comment>
<dbReference type="eggNOG" id="COG3980">
    <property type="taxonomic scope" value="Bacteria"/>
</dbReference>
<dbReference type="InterPro" id="IPR020023">
    <property type="entry name" value="PseG"/>
</dbReference>
<dbReference type="Proteomes" id="UP000029264">
    <property type="component" value="Unassembled WGS sequence"/>
</dbReference>
<dbReference type="STRING" id="1515746.HR45_15550"/>
<feature type="active site" description="Proton acceptor" evidence="1">
    <location>
        <position position="17"/>
    </location>
</feature>
<dbReference type="AlphaFoldDB" id="A0A094JBB5"/>
<dbReference type="OrthoDB" id="9788924at2"/>
<name>A0A094JBB5_9GAMM</name>
<evidence type="ECO:0000256" key="2">
    <source>
        <dbReference type="PIRSR" id="PIRSR620023-2"/>
    </source>
</evidence>
<feature type="binding site" evidence="2">
    <location>
        <position position="252"/>
    </location>
    <ligand>
        <name>substrate</name>
    </ligand>
</feature>
<evidence type="ECO:0000256" key="1">
    <source>
        <dbReference type="PIRSR" id="PIRSR620023-1"/>
    </source>
</evidence>